<proteinExistence type="predicted"/>
<dbReference type="EnsemblMetazoa" id="XM_032601775">
    <property type="protein sequence ID" value="XP_032457666"/>
    <property type="gene ID" value="LOC100113848"/>
</dbReference>
<dbReference type="RefSeq" id="XP_031781777.2">
    <property type="nucleotide sequence ID" value="XM_031925917.2"/>
</dbReference>
<dbReference type="InParanoid" id="A0A7M7Q4K5"/>
<dbReference type="SMR" id="A0A7M7Q4K5"/>
<name>A0A7M7Q4K5_NASVI</name>
<dbReference type="RefSeq" id="XP_032457666.1">
    <property type="nucleotide sequence ID" value="XM_032601775.1"/>
</dbReference>
<evidence type="ECO:0000313" key="5">
    <source>
        <dbReference type="Proteomes" id="UP000002358"/>
    </source>
</evidence>
<dbReference type="Pfam" id="PF00025">
    <property type="entry name" value="Arf"/>
    <property type="match status" value="1"/>
</dbReference>
<keyword evidence="1 3" id="KW-0547">Nucleotide-binding</keyword>
<dbReference type="EnsemblMetazoa" id="XM_032601777">
    <property type="protein sequence ID" value="XP_032457668"/>
    <property type="gene ID" value="LOC100113848"/>
</dbReference>
<dbReference type="RefSeq" id="XP_032457668.1">
    <property type="nucleotide sequence ID" value="XM_032601777.1"/>
</dbReference>
<evidence type="ECO:0000256" key="3">
    <source>
        <dbReference type="PIRSR" id="PIRSR606689-1"/>
    </source>
</evidence>
<reference evidence="4" key="1">
    <citation type="submission" date="2021-01" db="UniProtKB">
        <authorList>
            <consortium name="EnsemblMetazoa"/>
        </authorList>
    </citation>
    <scope>IDENTIFICATION</scope>
</reference>
<evidence type="ECO:0000256" key="1">
    <source>
        <dbReference type="ARBA" id="ARBA00022741"/>
    </source>
</evidence>
<keyword evidence="5" id="KW-1185">Reference proteome</keyword>
<dbReference type="SMART" id="SM00178">
    <property type="entry name" value="SAR"/>
    <property type="match status" value="1"/>
</dbReference>
<organism evidence="4 5">
    <name type="scientific">Nasonia vitripennis</name>
    <name type="common">Parasitic wasp</name>
    <dbReference type="NCBI Taxonomy" id="7425"/>
    <lineage>
        <taxon>Eukaryota</taxon>
        <taxon>Metazoa</taxon>
        <taxon>Ecdysozoa</taxon>
        <taxon>Arthropoda</taxon>
        <taxon>Hexapoda</taxon>
        <taxon>Insecta</taxon>
        <taxon>Pterygota</taxon>
        <taxon>Neoptera</taxon>
        <taxon>Endopterygota</taxon>
        <taxon>Hymenoptera</taxon>
        <taxon>Apocrita</taxon>
        <taxon>Proctotrupomorpha</taxon>
        <taxon>Chalcidoidea</taxon>
        <taxon>Pteromalidae</taxon>
        <taxon>Pteromalinae</taxon>
        <taxon>Nasonia</taxon>
    </lineage>
</organism>
<dbReference type="PANTHER" id="PTHR11711">
    <property type="entry name" value="ADP RIBOSYLATION FACTOR-RELATED"/>
    <property type="match status" value="1"/>
</dbReference>
<dbReference type="Proteomes" id="UP000002358">
    <property type="component" value="Unassembled WGS sequence"/>
</dbReference>
<dbReference type="SUPFAM" id="SSF52540">
    <property type="entry name" value="P-loop containing nucleoside triphosphate hydrolases"/>
    <property type="match status" value="1"/>
</dbReference>
<dbReference type="InterPro" id="IPR024156">
    <property type="entry name" value="Small_GTPase_ARF"/>
</dbReference>
<dbReference type="InterPro" id="IPR006689">
    <property type="entry name" value="Small_GTPase_ARF/SAR"/>
</dbReference>
<dbReference type="PROSITE" id="PS51417">
    <property type="entry name" value="ARF"/>
    <property type="match status" value="1"/>
</dbReference>
<dbReference type="Gene3D" id="3.40.50.300">
    <property type="entry name" value="P-loop containing nucleotide triphosphate hydrolases"/>
    <property type="match status" value="1"/>
</dbReference>
<dbReference type="RefSeq" id="XP_032457667.1">
    <property type="nucleotide sequence ID" value="XM_032601776.1"/>
</dbReference>
<dbReference type="CTD" id="84100"/>
<evidence type="ECO:0008006" key="6">
    <source>
        <dbReference type="Google" id="ProtNLM"/>
    </source>
</evidence>
<keyword evidence="2 3" id="KW-0342">GTP-binding</keyword>
<dbReference type="GO" id="GO:0005525">
    <property type="term" value="F:GTP binding"/>
    <property type="evidence" value="ECO:0007669"/>
    <property type="project" value="UniProtKB-KW"/>
</dbReference>
<evidence type="ECO:0000256" key="2">
    <source>
        <dbReference type="ARBA" id="ARBA00023134"/>
    </source>
</evidence>
<feature type="binding site" evidence="3">
    <location>
        <position position="192"/>
    </location>
    <ligand>
        <name>GTP</name>
        <dbReference type="ChEBI" id="CHEBI:37565"/>
    </ligand>
</feature>
<dbReference type="EnsemblMetazoa" id="XM_031925917">
    <property type="protein sequence ID" value="XP_031781777"/>
    <property type="gene ID" value="LOC100113848"/>
</dbReference>
<dbReference type="GeneID" id="100113848"/>
<dbReference type="PRINTS" id="PR00328">
    <property type="entry name" value="SAR1GTPBP"/>
</dbReference>
<dbReference type="OrthoDB" id="442317at2759"/>
<sequence length="309" mass="36065">MIHYYCMSCKQQILYYTKLKERFRKQKNTCAICNAQCEITTKSKNYFMSVDLKYQLKMMFDSVEIKKEIFDFINKMDNRNNDEIAIRDIYDSELYKEINSDTNMKYITYNLSTDGAPLTKSGKRGFWLLQIILNCLPPKSRFKYSLICGMLTCTEEPNSDLANLYFNNFKEQAALLYNEVGNVGFTAFDMSGHDRYRSLWEHYYKDCQGVIFIIDSSDKLRLVVAKEELDMLLQHPDIAGRKMPILFLANKMDLPDSLTTVKLVSGLGLDKIQNKPWHVRTTNAITGEGLQAAIEWFTDQIRDIHINKR</sequence>
<dbReference type="SMART" id="SM00177">
    <property type="entry name" value="ARF"/>
    <property type="match status" value="1"/>
</dbReference>
<protein>
    <recommendedName>
        <fullName evidence="6">ADP-ribosylation factor-like protein 6</fullName>
    </recommendedName>
</protein>
<accession>A0A7M7Q4K5</accession>
<dbReference type="InterPro" id="IPR027417">
    <property type="entry name" value="P-loop_NTPase"/>
</dbReference>
<dbReference type="AlphaFoldDB" id="A0A7M7Q4K5"/>
<dbReference type="GO" id="GO:0003924">
    <property type="term" value="F:GTPase activity"/>
    <property type="evidence" value="ECO:0007669"/>
    <property type="project" value="InterPro"/>
</dbReference>
<feature type="binding site" evidence="3">
    <location>
        <begin position="250"/>
        <end position="253"/>
    </location>
    <ligand>
        <name>GTP</name>
        <dbReference type="ChEBI" id="CHEBI:37565"/>
    </ligand>
</feature>
<dbReference type="EnsemblMetazoa" id="XM_032601776">
    <property type="protein sequence ID" value="XP_032457667"/>
    <property type="gene ID" value="LOC100113848"/>
</dbReference>
<evidence type="ECO:0000313" key="4">
    <source>
        <dbReference type="EnsemblMetazoa" id="XP_031781777"/>
    </source>
</evidence>